<organism evidence="1 2">
    <name type="scientific">Bifidobacterium lemurum</name>
    <dbReference type="NCBI Taxonomy" id="1603886"/>
    <lineage>
        <taxon>Bacteria</taxon>
        <taxon>Bacillati</taxon>
        <taxon>Actinomycetota</taxon>
        <taxon>Actinomycetes</taxon>
        <taxon>Bifidobacteriales</taxon>
        <taxon>Bifidobacteriaceae</taxon>
        <taxon>Bifidobacterium</taxon>
    </lineage>
</organism>
<dbReference type="Pfam" id="PF14281">
    <property type="entry name" value="PDDEXK_4"/>
    <property type="match status" value="1"/>
</dbReference>
<dbReference type="AlphaFoldDB" id="A0A261FW11"/>
<proteinExistence type="predicted"/>
<gene>
    <name evidence="1" type="ORF">BLEM_0011</name>
</gene>
<evidence type="ECO:0000313" key="1">
    <source>
        <dbReference type="EMBL" id="OZG63308.1"/>
    </source>
</evidence>
<sequence length="459" mass="53846">MTENRPVMAQVIDLLHDPNFSALERRLNRINVFEIADVRDREIKHSNLLRWLMDPRENHGLGDRFVKEIISSVYTNAIDDSADSGVDLETFAGLILDDLSESVVEREEKDIDLLFHTEDKRFVLCIENKINASLSNHQLDKYRNYVEKKYGDYEQRIHVLLTRSGYKVPSDKATIPDEWLTLSYDDIHQDIENVLDGLDPESITARLLLQYNELLENLGIVENLELVKTIRDIHRRHVELFARMFGRPRVRRSPIPEEFQSLYNDHIKALSAVERLHYNTEAPIQDRIRDVILSELDAMRTEGLVKDCMKEGNSSYLWFQTERMDEWINLPDRDEAGSWGQADGNAYHYWIYPDDKHRLRRPTVQLEFGVRAQPDDVLERMDRIKDVANPEESRKPSRGRIFYRRLKTVKTGIDLSGINDPELIVGPIERNLRDRIRTAVMEMLDYEREWFKAIDAQNA</sequence>
<protein>
    <submittedName>
        <fullName evidence="1">PD-(D/E)XK nuclease superfamily</fullName>
    </submittedName>
</protein>
<dbReference type="EMBL" id="MWWX01000001">
    <property type="protein sequence ID" value="OZG63308.1"/>
    <property type="molecule type" value="Genomic_DNA"/>
</dbReference>
<keyword evidence="2" id="KW-1185">Reference proteome</keyword>
<dbReference type="Proteomes" id="UP000216352">
    <property type="component" value="Unassembled WGS sequence"/>
</dbReference>
<dbReference type="InterPro" id="IPR029470">
    <property type="entry name" value="PDDEXK_4"/>
</dbReference>
<dbReference type="RefSeq" id="WP_072725364.1">
    <property type="nucleotide sequence ID" value="NZ_BDIS01000015.1"/>
</dbReference>
<reference evidence="1 2" key="1">
    <citation type="journal article" date="2017" name="BMC Genomics">
        <title>Comparative genomic and phylogenomic analyses of the Bifidobacteriaceae family.</title>
        <authorList>
            <person name="Lugli G.A."/>
            <person name="Milani C."/>
            <person name="Turroni F."/>
            <person name="Duranti S."/>
            <person name="Mancabelli L."/>
            <person name="Mangifesta M."/>
            <person name="Ferrario C."/>
            <person name="Modesto M."/>
            <person name="Mattarelli P."/>
            <person name="Jiri K."/>
            <person name="van Sinderen D."/>
            <person name="Ventura M."/>
        </authorList>
    </citation>
    <scope>NUCLEOTIDE SEQUENCE [LARGE SCALE GENOMIC DNA]</scope>
    <source>
        <strain evidence="1 2">DSM 28807</strain>
    </source>
</reference>
<dbReference type="OrthoDB" id="1453311at2"/>
<evidence type="ECO:0000313" key="2">
    <source>
        <dbReference type="Proteomes" id="UP000216352"/>
    </source>
</evidence>
<name>A0A261FW11_9BIFI</name>
<comment type="caution">
    <text evidence="1">The sequence shown here is derived from an EMBL/GenBank/DDBJ whole genome shotgun (WGS) entry which is preliminary data.</text>
</comment>
<accession>A0A261FW11</accession>